<evidence type="ECO:0000256" key="1">
    <source>
        <dbReference type="SAM" id="MobiDB-lite"/>
    </source>
</evidence>
<accession>A0A6A5SLD1</accession>
<evidence type="ECO:0000313" key="3">
    <source>
        <dbReference type="Proteomes" id="UP000800038"/>
    </source>
</evidence>
<proteinExistence type="predicted"/>
<evidence type="ECO:0000313" key="2">
    <source>
        <dbReference type="EMBL" id="KAF1939346.1"/>
    </source>
</evidence>
<dbReference type="EMBL" id="ML976083">
    <property type="protein sequence ID" value="KAF1939346.1"/>
    <property type="molecule type" value="Genomic_DNA"/>
</dbReference>
<reference evidence="2" key="1">
    <citation type="journal article" date="2020" name="Stud. Mycol.">
        <title>101 Dothideomycetes genomes: a test case for predicting lifestyles and emergence of pathogens.</title>
        <authorList>
            <person name="Haridas S."/>
            <person name="Albert R."/>
            <person name="Binder M."/>
            <person name="Bloem J."/>
            <person name="Labutti K."/>
            <person name="Salamov A."/>
            <person name="Andreopoulos B."/>
            <person name="Baker S."/>
            <person name="Barry K."/>
            <person name="Bills G."/>
            <person name="Bluhm B."/>
            <person name="Cannon C."/>
            <person name="Castanera R."/>
            <person name="Culley D."/>
            <person name="Daum C."/>
            <person name="Ezra D."/>
            <person name="Gonzalez J."/>
            <person name="Henrissat B."/>
            <person name="Kuo A."/>
            <person name="Liang C."/>
            <person name="Lipzen A."/>
            <person name="Lutzoni F."/>
            <person name="Magnuson J."/>
            <person name="Mondo S."/>
            <person name="Nolan M."/>
            <person name="Ohm R."/>
            <person name="Pangilinan J."/>
            <person name="Park H.-J."/>
            <person name="Ramirez L."/>
            <person name="Alfaro M."/>
            <person name="Sun H."/>
            <person name="Tritt A."/>
            <person name="Yoshinaga Y."/>
            <person name="Zwiers L.-H."/>
            <person name="Turgeon B."/>
            <person name="Goodwin S."/>
            <person name="Spatafora J."/>
            <person name="Crous P."/>
            <person name="Grigoriev I."/>
        </authorList>
    </citation>
    <scope>NUCLEOTIDE SEQUENCE</scope>
    <source>
        <strain evidence="2">CBS 161.51</strain>
    </source>
</reference>
<organism evidence="2 3">
    <name type="scientific">Clathrospora elynae</name>
    <dbReference type="NCBI Taxonomy" id="706981"/>
    <lineage>
        <taxon>Eukaryota</taxon>
        <taxon>Fungi</taxon>
        <taxon>Dikarya</taxon>
        <taxon>Ascomycota</taxon>
        <taxon>Pezizomycotina</taxon>
        <taxon>Dothideomycetes</taxon>
        <taxon>Pleosporomycetidae</taxon>
        <taxon>Pleosporales</taxon>
        <taxon>Diademaceae</taxon>
        <taxon>Clathrospora</taxon>
    </lineage>
</organism>
<feature type="compositionally biased region" description="Polar residues" evidence="1">
    <location>
        <begin position="133"/>
        <end position="152"/>
    </location>
</feature>
<gene>
    <name evidence="2" type="ORF">EJ02DRAFT_258324</name>
</gene>
<sequence length="152" mass="16950">MNPQYGFAWCYRWTSASYVAAYLGSNRSSQPSSRYSSVPHFKHESALPAQPRAEQHIACLLLSSHYLIPRTASHRATNWSTNFLSRQSQVEVTKAGETLLGQALMENRARSLMCPPNAIGVNQEVLVEEDDSGSMTPRSETQKQLSDAESEE</sequence>
<feature type="region of interest" description="Disordered" evidence="1">
    <location>
        <begin position="128"/>
        <end position="152"/>
    </location>
</feature>
<name>A0A6A5SLD1_9PLEO</name>
<keyword evidence="3" id="KW-1185">Reference proteome</keyword>
<dbReference type="Proteomes" id="UP000800038">
    <property type="component" value="Unassembled WGS sequence"/>
</dbReference>
<protein>
    <submittedName>
        <fullName evidence="2">Uncharacterized protein</fullName>
    </submittedName>
</protein>
<dbReference type="AlphaFoldDB" id="A0A6A5SLD1"/>